<keyword evidence="1" id="KW-0255">Endonuclease</keyword>
<feature type="non-terminal residue" evidence="1">
    <location>
        <position position="1"/>
    </location>
</feature>
<dbReference type="Proteomes" id="UP000013568">
    <property type="component" value="Unassembled WGS sequence"/>
</dbReference>
<dbReference type="EMBL" id="GL636107">
    <property type="protein sequence ID" value="EFW12613.1"/>
    <property type="molecule type" value="Genomic_DNA"/>
</dbReference>
<dbReference type="GO" id="GO:0004519">
    <property type="term" value="F:endonuclease activity"/>
    <property type="evidence" value="ECO:0007669"/>
    <property type="project" value="UniProtKB-KW"/>
</dbReference>
<dbReference type="HOGENOM" id="CLU_3437140_0_0_6"/>
<accession>E9CLV1</accession>
<evidence type="ECO:0000313" key="2">
    <source>
        <dbReference type="Proteomes" id="UP000013568"/>
    </source>
</evidence>
<name>E9CLV1_9GAMM</name>
<keyword evidence="1" id="KW-0378">Hydrolase</keyword>
<sequence length="11" mass="1140">PVAILISCVLI</sequence>
<reference evidence="2" key="1">
    <citation type="journal article" date="2011" name="Genome Biol. Evol.">
        <title>Massive genomic decay in Serratia symbiotica, a recently evolved symbiont of aphids.</title>
        <authorList>
            <person name="Burke G.R."/>
            <person name="Moran N.A."/>
        </authorList>
    </citation>
    <scope>NUCLEOTIDE SEQUENCE [LARGE SCALE GENOMIC DNA]</scope>
    <source>
        <strain evidence="2">Tucson</strain>
    </source>
</reference>
<keyword evidence="1" id="KW-0540">Nuclease</keyword>
<organism evidence="1 2">
    <name type="scientific">Serratia symbiotica str. Tucson</name>
    <dbReference type="NCBI Taxonomy" id="914128"/>
    <lineage>
        <taxon>Bacteria</taxon>
        <taxon>Pseudomonadati</taxon>
        <taxon>Pseudomonadota</taxon>
        <taxon>Gammaproteobacteria</taxon>
        <taxon>Enterobacterales</taxon>
        <taxon>Yersiniaceae</taxon>
        <taxon>Serratia</taxon>
        <taxon>Serratia symbiotica</taxon>
    </lineage>
</organism>
<keyword evidence="2" id="KW-1185">Reference proteome</keyword>
<protein>
    <submittedName>
        <fullName evidence="1">Excinuclease UvrABC, endonuclease subunit</fullName>
    </submittedName>
</protein>
<proteinExistence type="predicted"/>
<gene>
    <name evidence="1" type="primary">uvrC</name>
    <name evidence="1" type="ORF">SSYM_1240</name>
</gene>
<evidence type="ECO:0000313" key="1">
    <source>
        <dbReference type="EMBL" id="EFW12613.1"/>
    </source>
</evidence>